<evidence type="ECO:0000313" key="2">
    <source>
        <dbReference type="EMBL" id="GJT14149.1"/>
    </source>
</evidence>
<dbReference type="EMBL" id="BQNB010013288">
    <property type="protein sequence ID" value="GJT14149.1"/>
    <property type="molecule type" value="Genomic_DNA"/>
</dbReference>
<feature type="compositionally biased region" description="Basic and acidic residues" evidence="1">
    <location>
        <begin position="224"/>
        <end position="245"/>
    </location>
</feature>
<evidence type="ECO:0000256" key="1">
    <source>
        <dbReference type="SAM" id="MobiDB-lite"/>
    </source>
</evidence>
<evidence type="ECO:0000313" key="3">
    <source>
        <dbReference type="Proteomes" id="UP001151760"/>
    </source>
</evidence>
<organism evidence="2 3">
    <name type="scientific">Tanacetum coccineum</name>
    <dbReference type="NCBI Taxonomy" id="301880"/>
    <lineage>
        <taxon>Eukaryota</taxon>
        <taxon>Viridiplantae</taxon>
        <taxon>Streptophyta</taxon>
        <taxon>Embryophyta</taxon>
        <taxon>Tracheophyta</taxon>
        <taxon>Spermatophyta</taxon>
        <taxon>Magnoliopsida</taxon>
        <taxon>eudicotyledons</taxon>
        <taxon>Gunneridae</taxon>
        <taxon>Pentapetalae</taxon>
        <taxon>asterids</taxon>
        <taxon>campanulids</taxon>
        <taxon>Asterales</taxon>
        <taxon>Asteraceae</taxon>
        <taxon>Asteroideae</taxon>
        <taxon>Anthemideae</taxon>
        <taxon>Anthemidinae</taxon>
        <taxon>Tanacetum</taxon>
    </lineage>
</organism>
<reference evidence="2" key="2">
    <citation type="submission" date="2022-01" db="EMBL/GenBank/DDBJ databases">
        <authorList>
            <person name="Yamashiro T."/>
            <person name="Shiraishi A."/>
            <person name="Satake H."/>
            <person name="Nakayama K."/>
        </authorList>
    </citation>
    <scope>NUCLEOTIDE SEQUENCE</scope>
</reference>
<reference evidence="2" key="1">
    <citation type="journal article" date="2022" name="Int. J. Mol. Sci.">
        <title>Draft Genome of Tanacetum Coccineum: Genomic Comparison of Closely Related Tanacetum-Family Plants.</title>
        <authorList>
            <person name="Yamashiro T."/>
            <person name="Shiraishi A."/>
            <person name="Nakayama K."/>
            <person name="Satake H."/>
        </authorList>
    </citation>
    <scope>NUCLEOTIDE SEQUENCE</scope>
</reference>
<accession>A0ABQ5BIS3</accession>
<keyword evidence="3" id="KW-1185">Reference proteome</keyword>
<sequence>MQYGPAPDHSVTACAGFDSNHVPITILLPIEAKRVGFAQFLLAPHTTRPSIPPPCGAAVDRHALCVVILGGIIYTRENMVLNLDNAVKDVDTKLHALSTAAATGGGMDGRVVEELEVTMESLQDMSGCADNQKVKYTARSFVGKALTWWNSQIHTRSREAAVGMSWEDFKNLTREEFCPVNEIQKLETKYPCDGGSNGASKNSKGYAEAGTLIDEASRNGSLKKNTEKRGNGGEPSRDRNVKEDNKRYRTGIVLLQLLIQLSRHARFNQHNQGEAVRTKLPYGGAKSHKVTMVLGTCGGAYHAGEQKGMHRPKHHDGYVTGKQSLCYNAI</sequence>
<gene>
    <name evidence="2" type="ORF">Tco_0861191</name>
</gene>
<protein>
    <recommendedName>
        <fullName evidence="4">Retrotransposon gag domain-containing protein</fullName>
    </recommendedName>
</protein>
<proteinExistence type="predicted"/>
<evidence type="ECO:0008006" key="4">
    <source>
        <dbReference type="Google" id="ProtNLM"/>
    </source>
</evidence>
<comment type="caution">
    <text evidence="2">The sequence shown here is derived from an EMBL/GenBank/DDBJ whole genome shotgun (WGS) entry which is preliminary data.</text>
</comment>
<dbReference type="Proteomes" id="UP001151760">
    <property type="component" value="Unassembled WGS sequence"/>
</dbReference>
<name>A0ABQ5BIS3_9ASTR</name>
<feature type="region of interest" description="Disordered" evidence="1">
    <location>
        <begin position="212"/>
        <end position="245"/>
    </location>
</feature>